<dbReference type="AlphaFoldDB" id="A0AB73G011"/>
<evidence type="ECO:0000256" key="1">
    <source>
        <dbReference type="ARBA" id="ARBA00006611"/>
    </source>
</evidence>
<protein>
    <submittedName>
        <fullName evidence="5">Type II secretion system protein E</fullName>
    </submittedName>
</protein>
<dbReference type="EMBL" id="LOZE01000083">
    <property type="protein sequence ID" value="KVM28653.1"/>
    <property type="molecule type" value="Genomic_DNA"/>
</dbReference>
<proteinExistence type="inferred from homology"/>
<dbReference type="PANTHER" id="PTHR30258">
    <property type="entry name" value="TYPE II SECRETION SYSTEM PROTEIN GSPE-RELATED"/>
    <property type="match status" value="1"/>
</dbReference>
<evidence type="ECO:0000313" key="5">
    <source>
        <dbReference type="EMBL" id="KVM28653.1"/>
    </source>
</evidence>
<dbReference type="GO" id="GO:0016887">
    <property type="term" value="F:ATP hydrolysis activity"/>
    <property type="evidence" value="ECO:0007669"/>
    <property type="project" value="TreeGrafter"/>
</dbReference>
<evidence type="ECO:0000256" key="3">
    <source>
        <dbReference type="ARBA" id="ARBA00022840"/>
    </source>
</evidence>
<dbReference type="Gene3D" id="3.40.50.300">
    <property type="entry name" value="P-loop containing nucleotide triphosphate hydrolases"/>
    <property type="match status" value="1"/>
</dbReference>
<evidence type="ECO:0000259" key="4">
    <source>
        <dbReference type="PROSITE" id="PS00662"/>
    </source>
</evidence>
<evidence type="ECO:0000313" key="6">
    <source>
        <dbReference type="Proteomes" id="UP000061665"/>
    </source>
</evidence>
<name>A0AB73G011_9BURK</name>
<feature type="domain" description="Bacterial type II secretion system protein E" evidence="4">
    <location>
        <begin position="362"/>
        <end position="376"/>
    </location>
</feature>
<organism evidence="5 6">
    <name type="scientific">Burkholderia ubonensis</name>
    <dbReference type="NCBI Taxonomy" id="101571"/>
    <lineage>
        <taxon>Bacteria</taxon>
        <taxon>Pseudomonadati</taxon>
        <taxon>Pseudomonadota</taxon>
        <taxon>Betaproteobacteria</taxon>
        <taxon>Burkholderiales</taxon>
        <taxon>Burkholderiaceae</taxon>
        <taxon>Burkholderia</taxon>
        <taxon>Burkholderia cepacia complex</taxon>
    </lineage>
</organism>
<dbReference type="RefSeq" id="WP_059726832.1">
    <property type="nucleotide sequence ID" value="NZ_LOYI01000113.1"/>
</dbReference>
<evidence type="ECO:0000256" key="2">
    <source>
        <dbReference type="ARBA" id="ARBA00022741"/>
    </source>
</evidence>
<accession>A0AB73G011</accession>
<dbReference type="SUPFAM" id="SSF52540">
    <property type="entry name" value="P-loop containing nucleoside triphosphate hydrolases"/>
    <property type="match status" value="1"/>
</dbReference>
<reference evidence="5 6" key="1">
    <citation type="submission" date="2015-11" db="EMBL/GenBank/DDBJ databases">
        <title>Expanding the genomic diversity of Burkholderia species for the development of highly accurate diagnostics.</title>
        <authorList>
            <person name="Sahl J."/>
            <person name="Keim P."/>
            <person name="Wagner D."/>
        </authorList>
    </citation>
    <scope>NUCLEOTIDE SEQUENCE [LARGE SCALE GENOMIC DNA]</scope>
    <source>
        <strain evidence="5 6">MSMB2058</strain>
    </source>
</reference>
<dbReference type="Gene3D" id="3.30.450.90">
    <property type="match status" value="1"/>
</dbReference>
<gene>
    <name evidence="5" type="ORF">WJ53_09385</name>
</gene>
<dbReference type="GO" id="GO:0005524">
    <property type="term" value="F:ATP binding"/>
    <property type="evidence" value="ECO:0007669"/>
    <property type="project" value="UniProtKB-KW"/>
</dbReference>
<dbReference type="CDD" id="cd01129">
    <property type="entry name" value="PulE-GspE-like"/>
    <property type="match status" value="1"/>
</dbReference>
<dbReference type="Proteomes" id="UP000061665">
    <property type="component" value="Unassembled WGS sequence"/>
</dbReference>
<comment type="caution">
    <text evidence="5">The sequence shown here is derived from an EMBL/GenBank/DDBJ whole genome shotgun (WGS) entry which is preliminary data.</text>
</comment>
<dbReference type="Pfam" id="PF00437">
    <property type="entry name" value="T2SSE"/>
    <property type="match status" value="1"/>
</dbReference>
<dbReference type="PANTHER" id="PTHR30258:SF1">
    <property type="entry name" value="PROTEIN TRANSPORT PROTEIN HOFB HOMOLOG"/>
    <property type="match status" value="1"/>
</dbReference>
<dbReference type="InterPro" id="IPR027417">
    <property type="entry name" value="P-loop_NTPase"/>
</dbReference>
<keyword evidence="3" id="KW-0067">ATP-binding</keyword>
<comment type="similarity">
    <text evidence="1">Belongs to the GSP E family.</text>
</comment>
<dbReference type="GO" id="GO:0005886">
    <property type="term" value="C:plasma membrane"/>
    <property type="evidence" value="ECO:0007669"/>
    <property type="project" value="TreeGrafter"/>
</dbReference>
<dbReference type="InterPro" id="IPR001482">
    <property type="entry name" value="T2SS/T4SS_dom"/>
</dbReference>
<keyword evidence="2" id="KW-0547">Nucleotide-binding</keyword>
<sequence length="545" mass="59120">MNERTKAWYQEAQRKGTSLGAHLVDVLGDNPSLLPQVAEVYGLIALEPAQLDGHANFDRLVLAEALAWGVLPVRVGERDYLVIDDPHAMTTRNWCQTNPVARRFIPAMSLPGVVRQQLQGAEGGQRMLEQFDGDAGVVSVGDGEPEISLTTISQEASTVVRLVDSMLIDALGIGASDVHVESVPEGLVIKYRIDGVLQQVGKAAGTDTAEQTLSRLKVLSELDISERRVPQDGRFKARIQGRNVDFRVSIMPSIHGEDAVLRVLDKSQRGQSLTLDALGLEEDVKSRIRVLVGEPYGMVLVTGPTGSGKSTTLYAALSETHTGEKKIITIEDPVEYELPGILQIPVNEKKGLTFARGLRSILRHDPDTILVGEIRDSETATIAVQAALTGHLVLSSVHTNTAFSVLERFLYMGVEPASFVEALQGVVSQRLIRRVCKECAMEAPPDPEMSREAGLTQDEIASGHYRIGKGCSACRGTGYAGRIALAEVLTVDDALKKGLLERASAAELRKIAMASGHVFMRDIALRNAAKGITTLQEIHRVIPFH</sequence>
<dbReference type="PROSITE" id="PS00662">
    <property type="entry name" value="T2SP_E"/>
    <property type="match status" value="1"/>
</dbReference>